<feature type="region of interest" description="Disordered" evidence="1">
    <location>
        <begin position="1135"/>
        <end position="1159"/>
    </location>
</feature>
<evidence type="ECO:0000313" key="3">
    <source>
        <dbReference type="Proteomes" id="UP001500131"/>
    </source>
</evidence>
<feature type="compositionally biased region" description="Low complexity" evidence="1">
    <location>
        <begin position="285"/>
        <end position="294"/>
    </location>
</feature>
<feature type="region of interest" description="Disordered" evidence="1">
    <location>
        <begin position="1260"/>
        <end position="1319"/>
    </location>
</feature>
<feature type="compositionally biased region" description="Low complexity" evidence="1">
    <location>
        <begin position="235"/>
        <end position="247"/>
    </location>
</feature>
<feature type="compositionally biased region" description="Low complexity" evidence="1">
    <location>
        <begin position="462"/>
        <end position="472"/>
    </location>
</feature>
<organism evidence="2 3">
    <name type="scientific">Leishmania lindenbergi</name>
    <dbReference type="NCBI Taxonomy" id="651832"/>
    <lineage>
        <taxon>Eukaryota</taxon>
        <taxon>Discoba</taxon>
        <taxon>Euglenozoa</taxon>
        <taxon>Kinetoplastea</taxon>
        <taxon>Metakinetoplastina</taxon>
        <taxon>Trypanosomatida</taxon>
        <taxon>Trypanosomatidae</taxon>
        <taxon>Leishmaniinae</taxon>
        <taxon>Leishmania</taxon>
    </lineage>
</organism>
<feature type="region of interest" description="Disordered" evidence="1">
    <location>
        <begin position="391"/>
        <end position="445"/>
    </location>
</feature>
<feature type="region of interest" description="Disordered" evidence="1">
    <location>
        <begin position="1176"/>
        <end position="1199"/>
    </location>
</feature>
<protein>
    <recommendedName>
        <fullName evidence="4">Flagellum transition zone component</fullName>
    </recommendedName>
</protein>
<feature type="compositionally biased region" description="Polar residues" evidence="1">
    <location>
        <begin position="745"/>
        <end position="754"/>
    </location>
</feature>
<feature type="region of interest" description="Disordered" evidence="1">
    <location>
        <begin position="106"/>
        <end position="144"/>
    </location>
</feature>
<name>A0AAW3ALR8_9TRYP</name>
<accession>A0AAW3ALR8</accession>
<comment type="caution">
    <text evidence="2">The sequence shown here is derived from an EMBL/GenBank/DDBJ whole genome shotgun (WGS) entry which is preliminary data.</text>
</comment>
<proteinExistence type="predicted"/>
<feature type="compositionally biased region" description="Low complexity" evidence="1">
    <location>
        <begin position="522"/>
        <end position="543"/>
    </location>
</feature>
<evidence type="ECO:0000256" key="1">
    <source>
        <dbReference type="SAM" id="MobiDB-lite"/>
    </source>
</evidence>
<feature type="region of interest" description="Disordered" evidence="1">
    <location>
        <begin position="219"/>
        <end position="304"/>
    </location>
</feature>
<gene>
    <name evidence="2" type="ORF">Q4I31_003018</name>
</gene>
<feature type="compositionally biased region" description="Acidic residues" evidence="1">
    <location>
        <begin position="1284"/>
        <end position="1300"/>
    </location>
</feature>
<dbReference type="EMBL" id="JBAMZK010000020">
    <property type="protein sequence ID" value="KAL0507370.1"/>
    <property type="molecule type" value="Genomic_DNA"/>
</dbReference>
<feature type="region of interest" description="Disordered" evidence="1">
    <location>
        <begin position="64"/>
        <end position="83"/>
    </location>
</feature>
<sequence>MNDYDELYEDDFENDEIASAAGKSFSSHVASMTTPHFSSSAIHGTASNGGVATATAVGFGGVAAKKSGVMNPPPRPTCSLDSSFSSYQSSSSDLLLPSAHELCSSSSWHSSTSSSRHHSPATRPAKDCGSTRRAAGSGKGRRAFATAGSPNAVVLASGYFRTVASPKDPNAVTLTSARPSIPQAPEQHEITSSAQDAYAELHADDRVQVIVSGAGKQTQWIPTSETSTTNAEAISCTSPHSTSSTSSLPGRARSSHRHEPSAKSNSVSAIGAKLPQNATAVAHASRSSSPLSSSTDDDDTGDCGQRHDTFSFPFATAAAAAPAAAVAAGIVTAVTRNVSAERNHSCSDSAALHSGKKLLHQSNYTSLDVLDNNDGHGHCRTPAEIDAAAAAVDDEEEGGVDHNNLGASATVPPEAAAQRQRMTSSSSGSSSDSFTSPTPSALVGPSLTNRQRTQLHNAAIASSSSMSPTPRTSLKRTSLLGRSDSIGTATGSVMPLSLPPQQQPPSLPRIHTGAVPPDFRTAHSSSRQSDSAASMKLRASGSHSTSSMSALSAASLKMLAAGNAAVRSVSQRRQVSGAATKTIDARLFNGVYDPQSPRTASGEDDDNNSHVEKMPRSNMTAKQPPPPSLPRLNSSQTSATTSRGLPFAKMVVAKSKGYTETSTAAAEDDDPPEPDERMALLARVAQLQEDIATWDRRIEQQRALMKAGAGKSGNAAVSSLQRHSADAAGAARRRTGFNGGKQRSESVQNASPKQTDAKGGRRSVNTRLAKLRQENEHLEAQYARQGAGTAGMCVQTFVVRADVQLQKVRQQLKEVTAARRALENRDKRAAHTIEEVHRRMPTADELEERQLKEGIYSRTSLLRTVKELKANIKRTRAATKLMEVKCGELDAYVRHRRLSSITPKEYEALCASRDANAKTMERHKTAISVYAAAFAQDARSCSKSAASGFGAGGGATQSSRSSRTTSPRASSVSPAGVGVTEREQKQVLAEYEVTKADLLLQQKRALHDRKQELQASIDELWLRIQKRNEQIKANHAVAGLNYVDTSSVAAAHESLYVVGNTGPKRLTPASTSPMPGQGCGSPVAGSSAAAVRKGSLRDLLRSSLKRRTEATTAAEGAKGGVDATTERLCGVVAGERKRSQENANANALHRGSKPLPALTQTGNRIAAGDEIPVSAAAAGTTPSRPSRLALSRDTIEDEDAAHGSIEAILQRIDADNRQLGQGVFEQGRREGAAPPRLWQGFDNTDAVKAADSVHSDAGGYTGGMSQCDPATSRAARPHGVYDEEKIDEAPMEEEVIEEELDAGKSDGSGRSTPEWLREN</sequence>
<feature type="compositionally biased region" description="Pro residues" evidence="1">
    <location>
        <begin position="497"/>
        <end position="507"/>
    </location>
</feature>
<reference evidence="2 3" key="1">
    <citation type="submission" date="2024-02" db="EMBL/GenBank/DDBJ databases">
        <title>FIRST GENOME SEQUENCES OF Leishmania (Viannia) shawi, Leishmania (Viannia) lindenbergi AND Leishmania (Viannia) utingensis.</title>
        <authorList>
            <person name="Resadore F."/>
            <person name="Custodio M.G.F."/>
            <person name="Boite M.C."/>
            <person name="Cupolillo E."/>
            <person name="Ferreira G.E.M."/>
        </authorList>
    </citation>
    <scope>NUCLEOTIDE SEQUENCE [LARGE SCALE GENOMIC DNA]</scope>
    <source>
        <strain evidence="2 3">MHOM/BR/1966/M15733</strain>
    </source>
</reference>
<feature type="compositionally biased region" description="Low complexity" evidence="1">
    <location>
        <begin position="423"/>
        <end position="440"/>
    </location>
</feature>
<dbReference type="Proteomes" id="UP001500131">
    <property type="component" value="Unassembled WGS sequence"/>
</dbReference>
<evidence type="ECO:0008006" key="4">
    <source>
        <dbReference type="Google" id="ProtNLM"/>
    </source>
</evidence>
<feature type="region of interest" description="Disordered" evidence="1">
    <location>
        <begin position="946"/>
        <end position="979"/>
    </location>
</feature>
<feature type="compositionally biased region" description="Low complexity" evidence="1">
    <location>
        <begin position="956"/>
        <end position="973"/>
    </location>
</feature>
<feature type="region of interest" description="Disordered" evidence="1">
    <location>
        <begin position="458"/>
        <end position="543"/>
    </location>
</feature>
<feature type="compositionally biased region" description="Polar residues" evidence="1">
    <location>
        <begin position="219"/>
        <end position="232"/>
    </location>
</feature>
<feature type="region of interest" description="Disordered" evidence="1">
    <location>
        <begin position="714"/>
        <end position="764"/>
    </location>
</feature>
<evidence type="ECO:0000313" key="2">
    <source>
        <dbReference type="EMBL" id="KAL0507370.1"/>
    </source>
</evidence>
<feature type="region of interest" description="Disordered" evidence="1">
    <location>
        <begin position="589"/>
        <end position="646"/>
    </location>
</feature>
<keyword evidence="3" id="KW-1185">Reference proteome</keyword>